<dbReference type="Pfam" id="PF04542">
    <property type="entry name" value="Sigma70_r2"/>
    <property type="match status" value="1"/>
</dbReference>
<dbReference type="Gene3D" id="1.10.10.10">
    <property type="entry name" value="Winged helix-like DNA-binding domain superfamily/Winged helix DNA-binding domain"/>
    <property type="match status" value="1"/>
</dbReference>
<protein>
    <submittedName>
        <fullName evidence="8">RNA polymerase sigma factor SigJ</fullName>
    </submittedName>
</protein>
<keyword evidence="3" id="KW-0805">Transcription regulation</keyword>
<dbReference type="Proteomes" id="UP000460221">
    <property type="component" value="Unassembled WGS sequence"/>
</dbReference>
<comment type="subunit">
    <text evidence="2">Interacts transiently with the RNA polymerase catalytic core formed by RpoA, RpoB, RpoC and RpoZ (2 alpha, 1 beta, 1 beta' and 1 omega subunit) to form the RNA polymerase holoenzyme that can initiate transcription.</text>
</comment>
<dbReference type="InterPro" id="IPR013249">
    <property type="entry name" value="RNA_pol_sigma70_r4_t2"/>
</dbReference>
<dbReference type="GO" id="GO:0006352">
    <property type="term" value="P:DNA-templated transcription initiation"/>
    <property type="evidence" value="ECO:0007669"/>
    <property type="project" value="InterPro"/>
</dbReference>
<evidence type="ECO:0000256" key="2">
    <source>
        <dbReference type="ARBA" id="ARBA00011344"/>
    </source>
</evidence>
<evidence type="ECO:0000259" key="7">
    <source>
        <dbReference type="Pfam" id="PF08281"/>
    </source>
</evidence>
<keyword evidence="4" id="KW-0731">Sigma factor</keyword>
<dbReference type="SUPFAM" id="SSF54427">
    <property type="entry name" value="NTF2-like"/>
    <property type="match status" value="1"/>
</dbReference>
<dbReference type="InterPro" id="IPR052704">
    <property type="entry name" value="ECF_Sigma-70_Domain"/>
</dbReference>
<dbReference type="Pfam" id="PF08281">
    <property type="entry name" value="Sigma70_r4_2"/>
    <property type="match status" value="1"/>
</dbReference>
<dbReference type="PANTHER" id="PTHR30173:SF43">
    <property type="entry name" value="ECF RNA POLYMERASE SIGMA FACTOR SIGI-RELATED"/>
    <property type="match status" value="1"/>
</dbReference>
<keyword evidence="9" id="KW-1185">Reference proteome</keyword>
<sequence>MTRQEDAAMPDDLQDESLSDLFDERSRLLAMAFRILGSRADAEDAVQDTYARWYRMTDEERAAVRVPAAWLTTALGRVSLNMLGSARHRREQYVGQWLPEPTAARGAGPGTVAGAPGPVDPADRVTLDDEVSMALMVVLESLTPAERVVFVLHDVFRLPFDEIAGIVGRTTQACRTLASSARRHIADRRSGDADPEQQRRVVGSFWAAARSGDLAALVGLLDPHATATSDGGGHVRAALRVVAGADRVARFLLGALGKSDDLVAELENDGAEPQLVIRRGDMVVGVGSFHVVGERVADIWLVLNPEKLRTWNPES</sequence>
<feature type="domain" description="RNA polymerase sigma factor 70 region 4 type 2" evidence="7">
    <location>
        <begin position="133"/>
        <end position="185"/>
    </location>
</feature>
<evidence type="ECO:0000313" key="8">
    <source>
        <dbReference type="EMBL" id="MTD13223.1"/>
    </source>
</evidence>
<dbReference type="NCBIfam" id="NF007214">
    <property type="entry name" value="PRK09636.1"/>
    <property type="match status" value="1"/>
</dbReference>
<dbReference type="InterPro" id="IPR036388">
    <property type="entry name" value="WH-like_DNA-bd_sf"/>
</dbReference>
<dbReference type="GO" id="GO:0016987">
    <property type="term" value="F:sigma factor activity"/>
    <property type="evidence" value="ECO:0007669"/>
    <property type="project" value="UniProtKB-KW"/>
</dbReference>
<accession>A0A7K1FIX2</accession>
<proteinExistence type="inferred from homology"/>
<dbReference type="Gene3D" id="3.10.450.50">
    <property type="match status" value="1"/>
</dbReference>
<evidence type="ECO:0000313" key="9">
    <source>
        <dbReference type="Proteomes" id="UP000460221"/>
    </source>
</evidence>
<dbReference type="PANTHER" id="PTHR30173">
    <property type="entry name" value="SIGMA 19 FACTOR"/>
    <property type="match status" value="1"/>
</dbReference>
<evidence type="ECO:0000256" key="1">
    <source>
        <dbReference type="ARBA" id="ARBA00010641"/>
    </source>
</evidence>
<organism evidence="8 9">
    <name type="scientific">Nakamurella alba</name>
    <dbReference type="NCBI Taxonomy" id="2665158"/>
    <lineage>
        <taxon>Bacteria</taxon>
        <taxon>Bacillati</taxon>
        <taxon>Actinomycetota</taxon>
        <taxon>Actinomycetes</taxon>
        <taxon>Nakamurellales</taxon>
        <taxon>Nakamurellaceae</taxon>
        <taxon>Nakamurella</taxon>
    </lineage>
</organism>
<evidence type="ECO:0000256" key="3">
    <source>
        <dbReference type="ARBA" id="ARBA00023015"/>
    </source>
</evidence>
<dbReference type="SUPFAM" id="SSF88946">
    <property type="entry name" value="Sigma2 domain of RNA polymerase sigma factors"/>
    <property type="match status" value="1"/>
</dbReference>
<dbReference type="GO" id="GO:0003677">
    <property type="term" value="F:DNA binding"/>
    <property type="evidence" value="ECO:0007669"/>
    <property type="project" value="InterPro"/>
</dbReference>
<dbReference type="InterPro" id="IPR007627">
    <property type="entry name" value="RNA_pol_sigma70_r2"/>
</dbReference>
<gene>
    <name evidence="8" type="primary">sigJ</name>
    <name evidence="8" type="ORF">GIS00_04585</name>
</gene>
<dbReference type="EMBL" id="WLYK01000001">
    <property type="protein sequence ID" value="MTD13223.1"/>
    <property type="molecule type" value="Genomic_DNA"/>
</dbReference>
<evidence type="ECO:0000256" key="5">
    <source>
        <dbReference type="ARBA" id="ARBA00023163"/>
    </source>
</evidence>
<dbReference type="InterPro" id="IPR013325">
    <property type="entry name" value="RNA_pol_sigma_r2"/>
</dbReference>
<reference evidence="8 9" key="1">
    <citation type="submission" date="2019-11" db="EMBL/GenBank/DDBJ databases">
        <authorList>
            <person name="Jiang L.-Q."/>
        </authorList>
    </citation>
    <scope>NUCLEOTIDE SEQUENCE [LARGE SCALE GENOMIC DNA]</scope>
    <source>
        <strain evidence="8 9">YIM 132087</strain>
    </source>
</reference>
<evidence type="ECO:0000259" key="6">
    <source>
        <dbReference type="Pfam" id="PF04542"/>
    </source>
</evidence>
<dbReference type="InterPro" id="IPR032710">
    <property type="entry name" value="NTF2-like_dom_sf"/>
</dbReference>
<dbReference type="InterPro" id="IPR013324">
    <property type="entry name" value="RNA_pol_sigma_r3/r4-like"/>
</dbReference>
<comment type="similarity">
    <text evidence="1">Belongs to the sigma-70 factor family. ECF subfamily.</text>
</comment>
<dbReference type="Gene3D" id="1.10.1740.10">
    <property type="match status" value="1"/>
</dbReference>
<keyword evidence="5" id="KW-0804">Transcription</keyword>
<feature type="domain" description="RNA polymerase sigma-70 region 2" evidence="6">
    <location>
        <begin position="25"/>
        <end position="87"/>
    </location>
</feature>
<evidence type="ECO:0000256" key="4">
    <source>
        <dbReference type="ARBA" id="ARBA00023082"/>
    </source>
</evidence>
<name>A0A7K1FIX2_9ACTN</name>
<dbReference type="SUPFAM" id="SSF88659">
    <property type="entry name" value="Sigma3 and sigma4 domains of RNA polymerase sigma factors"/>
    <property type="match status" value="1"/>
</dbReference>
<comment type="caution">
    <text evidence="8">The sequence shown here is derived from an EMBL/GenBank/DDBJ whole genome shotgun (WGS) entry which is preliminary data.</text>
</comment>
<dbReference type="AlphaFoldDB" id="A0A7K1FIX2"/>